<evidence type="ECO:0000313" key="6">
    <source>
        <dbReference type="EMBL" id="KAG9394617.1"/>
    </source>
</evidence>
<feature type="compositionally biased region" description="Basic and acidic residues" evidence="4">
    <location>
        <begin position="94"/>
        <end position="108"/>
    </location>
</feature>
<dbReference type="InterPro" id="IPR012677">
    <property type="entry name" value="Nucleotide-bd_a/b_plait_sf"/>
</dbReference>
<dbReference type="GO" id="GO:0003723">
    <property type="term" value="F:RNA binding"/>
    <property type="evidence" value="ECO:0007669"/>
    <property type="project" value="UniProtKB-UniRule"/>
</dbReference>
<keyword evidence="1" id="KW-0677">Repeat</keyword>
<name>A0A8J6BCK6_9EUKA</name>
<keyword evidence="7" id="KW-1185">Reference proteome</keyword>
<dbReference type="OrthoDB" id="439808at2759"/>
<protein>
    <submittedName>
        <fullName evidence="6">RNA recognition motif</fullName>
    </submittedName>
</protein>
<dbReference type="CDD" id="cd00590">
    <property type="entry name" value="RRM_SF"/>
    <property type="match status" value="1"/>
</dbReference>
<dbReference type="PANTHER" id="PTHR23236:SF119">
    <property type="entry name" value="NUCLEAR RNA-BINDING PROTEIN SART-3"/>
    <property type="match status" value="1"/>
</dbReference>
<evidence type="ECO:0000313" key="7">
    <source>
        <dbReference type="Proteomes" id="UP000717585"/>
    </source>
</evidence>
<dbReference type="Gene3D" id="3.30.70.330">
    <property type="match status" value="2"/>
</dbReference>
<dbReference type="Proteomes" id="UP000717585">
    <property type="component" value="Unassembled WGS sequence"/>
</dbReference>
<keyword evidence="2 3" id="KW-0694">RNA-binding</keyword>
<accession>A0A8J6BCK6</accession>
<gene>
    <name evidence="6" type="ORF">J8273_3871</name>
</gene>
<dbReference type="InterPro" id="IPR000504">
    <property type="entry name" value="RRM_dom"/>
</dbReference>
<evidence type="ECO:0000256" key="1">
    <source>
        <dbReference type="ARBA" id="ARBA00022737"/>
    </source>
</evidence>
<evidence type="ECO:0000259" key="5">
    <source>
        <dbReference type="PROSITE" id="PS50102"/>
    </source>
</evidence>
<evidence type="ECO:0000256" key="3">
    <source>
        <dbReference type="PROSITE-ProRule" id="PRU00176"/>
    </source>
</evidence>
<feature type="domain" description="RRM" evidence="5">
    <location>
        <begin position="3"/>
        <end position="71"/>
    </location>
</feature>
<dbReference type="Pfam" id="PF00076">
    <property type="entry name" value="RRM_1"/>
    <property type="match status" value="1"/>
</dbReference>
<organism evidence="6 7">
    <name type="scientific">Carpediemonas membranifera</name>
    <dbReference type="NCBI Taxonomy" id="201153"/>
    <lineage>
        <taxon>Eukaryota</taxon>
        <taxon>Metamonada</taxon>
        <taxon>Carpediemonas-like organisms</taxon>
        <taxon>Carpediemonas</taxon>
    </lineage>
</organism>
<evidence type="ECO:0000256" key="4">
    <source>
        <dbReference type="SAM" id="MobiDB-lite"/>
    </source>
</evidence>
<dbReference type="SUPFAM" id="SSF54928">
    <property type="entry name" value="RNA-binding domain, RBD"/>
    <property type="match status" value="2"/>
</dbReference>
<reference evidence="6" key="1">
    <citation type="submission" date="2021-05" db="EMBL/GenBank/DDBJ databases">
        <title>A free-living protist that lacks canonical eukaryotic 1 DNA replication and segregation systems.</title>
        <authorList>
            <person name="Salas-Leiva D.E."/>
            <person name="Tromer E.C."/>
            <person name="Curtis B.A."/>
            <person name="Jerlstrom-Hultqvist J."/>
            <person name="Kolisko M."/>
            <person name="Yi Z."/>
            <person name="Salas-Leiva J.S."/>
            <person name="Gallot-Lavallee L."/>
            <person name="Kops G.J.P.L."/>
            <person name="Archibald J.M."/>
            <person name="Simpson A.G.B."/>
            <person name="Roger A.J."/>
        </authorList>
    </citation>
    <scope>NUCLEOTIDE SEQUENCE</scope>
    <source>
        <strain evidence="6">BICM</strain>
    </source>
</reference>
<dbReference type="AlphaFoldDB" id="A0A8J6BCK6"/>
<dbReference type="PROSITE" id="PS50102">
    <property type="entry name" value="RRM"/>
    <property type="match status" value="2"/>
</dbReference>
<feature type="domain" description="RRM" evidence="5">
    <location>
        <begin position="116"/>
        <end position="195"/>
    </location>
</feature>
<dbReference type="PANTHER" id="PTHR23236">
    <property type="entry name" value="EUKARYOTIC TRANSLATION INITIATION FACTOR 4B/4H"/>
    <property type="match status" value="1"/>
</dbReference>
<proteinExistence type="predicted"/>
<sequence length="205" mass="22234">MSSWIFVGNVPLGIKREELQAIFPEASRIAGSPARRFRHVGFATEEARDAALAKSGLQIGENELHLEAASSSPRPRRRTPSKKTDDMPEGSKPAGEKTEAPRRVRRTPEVGPESATVAFIGNLPHDCTEKQLAEFMTANEAPKPTEVRLITPRRRFARSAYAFVEFAAADLDAAVAALSGKMMGENEITAAKSTSTGVKTGEEKE</sequence>
<feature type="region of interest" description="Disordered" evidence="4">
    <location>
        <begin position="65"/>
        <end position="112"/>
    </location>
</feature>
<dbReference type="InterPro" id="IPR035979">
    <property type="entry name" value="RBD_domain_sf"/>
</dbReference>
<evidence type="ECO:0000256" key="2">
    <source>
        <dbReference type="ARBA" id="ARBA00022884"/>
    </source>
</evidence>
<comment type="caution">
    <text evidence="6">The sequence shown here is derived from an EMBL/GenBank/DDBJ whole genome shotgun (WGS) entry which is preliminary data.</text>
</comment>
<dbReference type="SMART" id="SM00360">
    <property type="entry name" value="RRM"/>
    <property type="match status" value="2"/>
</dbReference>
<dbReference type="EMBL" id="JAHDYR010000014">
    <property type="protein sequence ID" value="KAG9394617.1"/>
    <property type="molecule type" value="Genomic_DNA"/>
</dbReference>